<keyword evidence="2" id="KW-1133">Transmembrane helix</keyword>
<dbReference type="EMBL" id="AP022606">
    <property type="protein sequence ID" value="BBZ12261.1"/>
    <property type="molecule type" value="Genomic_DNA"/>
</dbReference>
<feature type="transmembrane region" description="Helical" evidence="2">
    <location>
        <begin position="36"/>
        <end position="54"/>
    </location>
</feature>
<dbReference type="AlphaFoldDB" id="A0A7I7W6E7"/>
<sequence>MLSRMTNYPPYPQSPPPPQETQPAPTVKLRGRRISTFWICLCILAAGLFIGLMAKHPDPNKEPVEHSVGSGDNHGVCWTSESGISCYPTR</sequence>
<keyword evidence="6" id="KW-1185">Reference proteome</keyword>
<feature type="region of interest" description="Disordered" evidence="1">
    <location>
        <begin position="1"/>
        <end position="26"/>
    </location>
</feature>
<evidence type="ECO:0000313" key="6">
    <source>
        <dbReference type="Proteomes" id="UP000467379"/>
    </source>
</evidence>
<dbReference type="Proteomes" id="UP000467379">
    <property type="component" value="Chromosome"/>
</dbReference>
<reference evidence="4 5" key="1">
    <citation type="submission" date="2016-12" db="EMBL/GenBank/DDBJ databases">
        <title>The new phylogeny of genus Mycobacterium.</title>
        <authorList>
            <person name="Tortoli E."/>
            <person name="Trovato A."/>
            <person name="Cirillo D.M."/>
        </authorList>
    </citation>
    <scope>NUCLEOTIDE SEQUENCE [LARGE SCALE GENOMIC DNA]</scope>
    <source>
        <strain evidence="4 5">DSM 44624</strain>
    </source>
</reference>
<accession>A0A7I7W6E7</accession>
<keyword evidence="2" id="KW-0472">Membrane</keyword>
<evidence type="ECO:0000256" key="1">
    <source>
        <dbReference type="SAM" id="MobiDB-lite"/>
    </source>
</evidence>
<feature type="compositionally biased region" description="Pro residues" evidence="1">
    <location>
        <begin position="9"/>
        <end position="20"/>
    </location>
</feature>
<gene>
    <name evidence="4" type="ORF">BST20_10180</name>
    <name evidence="3" type="ORF">MBRA_24560</name>
</gene>
<dbReference type="Proteomes" id="UP000192441">
    <property type="component" value="Unassembled WGS sequence"/>
</dbReference>
<reference evidence="3" key="3">
    <citation type="submission" date="2020-02" db="EMBL/GenBank/DDBJ databases">
        <authorList>
            <person name="Matsumoto Y."/>
            <person name="Kinjo T."/>
            <person name="Motooka D."/>
            <person name="Nabeya D."/>
            <person name="Jung N."/>
            <person name="Uechi K."/>
            <person name="Horii T."/>
            <person name="Iida T."/>
            <person name="Fujita J."/>
            <person name="Nakamura S."/>
        </authorList>
    </citation>
    <scope>NUCLEOTIDE SEQUENCE</scope>
    <source>
        <strain evidence="3">JCM 12687</strain>
    </source>
</reference>
<dbReference type="EMBL" id="MVHM01000004">
    <property type="protein sequence ID" value="ORA38912.1"/>
    <property type="molecule type" value="Genomic_DNA"/>
</dbReference>
<protein>
    <submittedName>
        <fullName evidence="4">Uncharacterized protein</fullName>
    </submittedName>
</protein>
<keyword evidence="2" id="KW-0812">Transmembrane</keyword>
<name>A0A7I7W6E7_9MYCO</name>
<evidence type="ECO:0000313" key="4">
    <source>
        <dbReference type="EMBL" id="ORA38912.1"/>
    </source>
</evidence>
<evidence type="ECO:0000313" key="3">
    <source>
        <dbReference type="EMBL" id="BBZ12261.1"/>
    </source>
</evidence>
<reference evidence="3 6" key="2">
    <citation type="journal article" date="2019" name="Emerg. Microbes Infect.">
        <title>Comprehensive subspecies identification of 175 nontuberculous mycobacteria species based on 7547 genomic profiles.</title>
        <authorList>
            <person name="Matsumoto Y."/>
            <person name="Kinjo T."/>
            <person name="Motooka D."/>
            <person name="Nabeya D."/>
            <person name="Jung N."/>
            <person name="Uechi K."/>
            <person name="Horii T."/>
            <person name="Iida T."/>
            <person name="Fujita J."/>
            <person name="Nakamura S."/>
        </authorList>
    </citation>
    <scope>NUCLEOTIDE SEQUENCE [LARGE SCALE GENOMIC DNA]</scope>
    <source>
        <strain evidence="3 6">JCM 12687</strain>
    </source>
</reference>
<organism evidence="4 5">
    <name type="scientific">Mycobacterium branderi</name>
    <dbReference type="NCBI Taxonomy" id="43348"/>
    <lineage>
        <taxon>Bacteria</taxon>
        <taxon>Bacillati</taxon>
        <taxon>Actinomycetota</taxon>
        <taxon>Actinomycetes</taxon>
        <taxon>Mycobacteriales</taxon>
        <taxon>Mycobacteriaceae</taxon>
        <taxon>Mycobacterium</taxon>
    </lineage>
</organism>
<evidence type="ECO:0000313" key="5">
    <source>
        <dbReference type="Proteomes" id="UP000192441"/>
    </source>
</evidence>
<proteinExistence type="predicted"/>
<evidence type="ECO:0000256" key="2">
    <source>
        <dbReference type="SAM" id="Phobius"/>
    </source>
</evidence>